<dbReference type="Proteomes" id="UP001141806">
    <property type="component" value="Unassembled WGS sequence"/>
</dbReference>
<evidence type="ECO:0000313" key="2">
    <source>
        <dbReference type="Proteomes" id="UP001141806"/>
    </source>
</evidence>
<dbReference type="OrthoDB" id="6921389at2759"/>
<comment type="caution">
    <text evidence="1">The sequence shown here is derived from an EMBL/GenBank/DDBJ whole genome shotgun (WGS) entry which is preliminary data.</text>
</comment>
<keyword evidence="2" id="KW-1185">Reference proteome</keyword>
<protein>
    <submittedName>
        <fullName evidence="1">Uncharacterized protein</fullName>
    </submittedName>
</protein>
<evidence type="ECO:0000313" key="1">
    <source>
        <dbReference type="EMBL" id="KAJ4963379.1"/>
    </source>
</evidence>
<sequence length="109" mass="11794">MLITSGINGKFKGAGESRDICLEMLIGGDEVRFSGVDMGSGDLEVDDLPLMALLKKEYTKVDDLPLVAVFLLGFHHIISQTPPGLVPPCHGIHRMAAGQFLDLKCEDNL</sequence>
<gene>
    <name evidence="1" type="ORF">NE237_023318</name>
</gene>
<reference evidence="1" key="1">
    <citation type="journal article" date="2023" name="Plant J.">
        <title>The genome of the king protea, Protea cynaroides.</title>
        <authorList>
            <person name="Chang J."/>
            <person name="Duong T.A."/>
            <person name="Schoeman C."/>
            <person name="Ma X."/>
            <person name="Roodt D."/>
            <person name="Barker N."/>
            <person name="Li Z."/>
            <person name="Van de Peer Y."/>
            <person name="Mizrachi E."/>
        </authorList>
    </citation>
    <scope>NUCLEOTIDE SEQUENCE</scope>
    <source>
        <tissue evidence="1">Young leaves</tissue>
    </source>
</reference>
<dbReference type="AlphaFoldDB" id="A0A9Q0K4C2"/>
<accession>A0A9Q0K4C2</accession>
<dbReference type="EMBL" id="JAMYWD010000008">
    <property type="protein sequence ID" value="KAJ4963379.1"/>
    <property type="molecule type" value="Genomic_DNA"/>
</dbReference>
<name>A0A9Q0K4C2_9MAGN</name>
<organism evidence="1 2">
    <name type="scientific">Protea cynaroides</name>
    <dbReference type="NCBI Taxonomy" id="273540"/>
    <lineage>
        <taxon>Eukaryota</taxon>
        <taxon>Viridiplantae</taxon>
        <taxon>Streptophyta</taxon>
        <taxon>Embryophyta</taxon>
        <taxon>Tracheophyta</taxon>
        <taxon>Spermatophyta</taxon>
        <taxon>Magnoliopsida</taxon>
        <taxon>Proteales</taxon>
        <taxon>Proteaceae</taxon>
        <taxon>Protea</taxon>
    </lineage>
</organism>
<proteinExistence type="predicted"/>